<feature type="compositionally biased region" description="Polar residues" evidence="1">
    <location>
        <begin position="28"/>
        <end position="37"/>
    </location>
</feature>
<accession>U6BZJ1</accession>
<feature type="chain" id="PRO_5004667569" evidence="2">
    <location>
        <begin position="24"/>
        <end position="54"/>
    </location>
</feature>
<evidence type="ECO:0000313" key="3">
    <source>
        <dbReference type="EMBL" id="BAO02205.1"/>
    </source>
</evidence>
<evidence type="ECO:0000256" key="1">
    <source>
        <dbReference type="SAM" id="MobiDB-lite"/>
    </source>
</evidence>
<dbReference type="EMBL" id="AB850825">
    <property type="protein sequence ID" value="BAO02205.1"/>
    <property type="molecule type" value="mRNA"/>
</dbReference>
<reference evidence="3" key="1">
    <citation type="journal article" date="2013" name="BMC Genomics">
        <title>Systematic interrogation of the Conus marmoreus venom duct transcriptome with ConoSorter reveals 158 novel conotoxins and 13 new gene superfamilies.</title>
        <authorList>
            <person name="Lavergne V."/>
            <person name="Dutertre S."/>
            <person name="Jin A."/>
            <person name="Lewis R.J."/>
            <person name="Taft R.J."/>
            <person name="Alewood P.F."/>
        </authorList>
    </citation>
    <scope>NUCLEOTIDE SEQUENCE</scope>
</reference>
<protein>
    <submittedName>
        <fullName evidence="3">Mr_precursor_131</fullName>
    </submittedName>
</protein>
<name>U6BZJ1_CONMR</name>
<sequence length="54" mass="5908">MSLHKVGLEIPLLLSFLYLFSRAESGVQAPSSGIKPSTSPPRAIRSEDRVRRGV</sequence>
<feature type="region of interest" description="Disordered" evidence="1">
    <location>
        <begin position="26"/>
        <end position="54"/>
    </location>
</feature>
<dbReference type="AlphaFoldDB" id="U6BZJ1"/>
<evidence type="ECO:0000256" key="2">
    <source>
        <dbReference type="SAM" id="SignalP"/>
    </source>
</evidence>
<feature type="signal peptide" evidence="2">
    <location>
        <begin position="1"/>
        <end position="23"/>
    </location>
</feature>
<keyword evidence="2" id="KW-0732">Signal</keyword>
<organism evidence="3">
    <name type="scientific">Conus marmoreus</name>
    <name type="common">Marble cone</name>
    <dbReference type="NCBI Taxonomy" id="42752"/>
    <lineage>
        <taxon>Eukaryota</taxon>
        <taxon>Metazoa</taxon>
        <taxon>Spiralia</taxon>
        <taxon>Lophotrochozoa</taxon>
        <taxon>Mollusca</taxon>
        <taxon>Gastropoda</taxon>
        <taxon>Caenogastropoda</taxon>
        <taxon>Neogastropoda</taxon>
        <taxon>Conoidea</taxon>
        <taxon>Conidae</taxon>
        <taxon>Conus</taxon>
    </lineage>
</organism>
<proteinExistence type="evidence at transcript level"/>
<feature type="compositionally biased region" description="Basic and acidic residues" evidence="1">
    <location>
        <begin position="44"/>
        <end position="54"/>
    </location>
</feature>